<keyword evidence="3" id="KW-1185">Reference proteome</keyword>
<dbReference type="RefSeq" id="WP_201932760.1">
    <property type="nucleotide sequence ID" value="NZ_JAERSG010000001.1"/>
</dbReference>
<comment type="caution">
    <text evidence="2">The sequence shown here is derived from an EMBL/GenBank/DDBJ whole genome shotgun (WGS) entry which is preliminary data.</text>
</comment>
<evidence type="ECO:0000313" key="3">
    <source>
        <dbReference type="Proteomes" id="UP000636918"/>
    </source>
</evidence>
<keyword evidence="1" id="KW-1133">Transmembrane helix</keyword>
<feature type="transmembrane region" description="Helical" evidence="1">
    <location>
        <begin position="173"/>
        <end position="195"/>
    </location>
</feature>
<feature type="transmembrane region" description="Helical" evidence="1">
    <location>
        <begin position="45"/>
        <end position="69"/>
    </location>
</feature>
<accession>A0ABS1L746</accession>
<feature type="transmembrane region" description="Helical" evidence="1">
    <location>
        <begin position="231"/>
        <end position="251"/>
    </location>
</feature>
<feature type="transmembrane region" description="Helical" evidence="1">
    <location>
        <begin position="148"/>
        <end position="167"/>
    </location>
</feature>
<evidence type="ECO:0000313" key="2">
    <source>
        <dbReference type="EMBL" id="MBL0746361.1"/>
    </source>
</evidence>
<name>A0ABS1L746_9ACTN</name>
<keyword evidence="1" id="KW-0812">Transmembrane</keyword>
<dbReference type="Proteomes" id="UP000636918">
    <property type="component" value="Unassembled WGS sequence"/>
</dbReference>
<evidence type="ECO:0000256" key="1">
    <source>
        <dbReference type="SAM" id="Phobius"/>
    </source>
</evidence>
<gene>
    <name evidence="2" type="ORF">JI751_01960</name>
</gene>
<keyword evidence="1" id="KW-0472">Membrane</keyword>
<feature type="transmembrane region" description="Helical" evidence="1">
    <location>
        <begin position="257"/>
        <end position="279"/>
    </location>
</feature>
<dbReference type="EMBL" id="JAERSG010000001">
    <property type="protein sequence ID" value="MBL0746361.1"/>
    <property type="molecule type" value="Genomic_DNA"/>
</dbReference>
<sequence>MGDLAKYIAEVIEFVVAGVLVLFSLLLLGYVVVRPDLAELPDELPFLSSLGALLPVVGVAFIYALGILAEGMSRIMFEHGLGELTFAKLRAREFGVAVPGAAVKAAHDSEVAHYENQREEFRMYVLAHSPALSAQVEGQLKRLRIERAAALSGGISSLALLIDVAVISGKHDLAVHGVLLVVLVLASCVAARLWLVGEQVPGASELAPEPAARARALQLWLTEVRRNPARAVALTGAVLSAVLLVSIVAAAGSEAVALRAALLVGALVLTACSVALSLVRLKRYLGSIVRCYDALQKSSPFADGSRPAGVAAP</sequence>
<protein>
    <submittedName>
        <fullName evidence="2">Uncharacterized protein</fullName>
    </submittedName>
</protein>
<organism evidence="2 3">
    <name type="scientific">Nocardioides baculatus</name>
    <dbReference type="NCBI Taxonomy" id="2801337"/>
    <lineage>
        <taxon>Bacteria</taxon>
        <taxon>Bacillati</taxon>
        <taxon>Actinomycetota</taxon>
        <taxon>Actinomycetes</taxon>
        <taxon>Propionibacteriales</taxon>
        <taxon>Nocardioidaceae</taxon>
        <taxon>Nocardioides</taxon>
    </lineage>
</organism>
<proteinExistence type="predicted"/>
<feature type="transmembrane region" description="Helical" evidence="1">
    <location>
        <begin position="12"/>
        <end position="33"/>
    </location>
</feature>
<reference evidence="2 3" key="1">
    <citation type="submission" date="2021-01" db="EMBL/GenBank/DDBJ databases">
        <title>Genome seq and assembly of Nocardiodes sp. G10.</title>
        <authorList>
            <person name="Chhetri G."/>
        </authorList>
    </citation>
    <scope>NUCLEOTIDE SEQUENCE [LARGE SCALE GENOMIC DNA]</scope>
    <source>
        <strain evidence="2 3">G10</strain>
    </source>
</reference>